<protein>
    <submittedName>
        <fullName evidence="2">Uncharacterized protein</fullName>
    </submittedName>
</protein>
<evidence type="ECO:0000256" key="1">
    <source>
        <dbReference type="SAM" id="SignalP"/>
    </source>
</evidence>
<evidence type="ECO:0000313" key="2">
    <source>
        <dbReference type="EMBL" id="MBC2837468.1"/>
    </source>
</evidence>
<dbReference type="EMBL" id="JACLQD010000007">
    <property type="protein sequence ID" value="MBC2837468.1"/>
    <property type="molecule type" value="Genomic_DNA"/>
</dbReference>
<gene>
    <name evidence="2" type="ORF">H7F16_18265</name>
</gene>
<dbReference type="AlphaFoldDB" id="A0A842IFY4"/>
<dbReference type="Proteomes" id="UP000555411">
    <property type="component" value="Unassembled WGS sequence"/>
</dbReference>
<keyword evidence="3" id="KW-1185">Reference proteome</keyword>
<dbReference type="RefSeq" id="WP_185799087.1">
    <property type="nucleotide sequence ID" value="NZ_JACLQD010000007.1"/>
</dbReference>
<proteinExistence type="predicted"/>
<evidence type="ECO:0000313" key="3">
    <source>
        <dbReference type="Proteomes" id="UP000555411"/>
    </source>
</evidence>
<keyword evidence="1" id="KW-0732">Signal</keyword>
<feature type="signal peptide" evidence="1">
    <location>
        <begin position="1"/>
        <end position="21"/>
    </location>
</feature>
<sequence>MRNIILTSTLVLAALSGAASASSLQPRYNAGDAQLALTAGVQPGEYSRAELINILDAQRENDATRLNFYLSGANRTTNAADPAAVAQIAASAGVQGGDYSVAELQRLIDARSEGDAATVDFIVNRAGKAANAAEVVTPGEAQLAAVIGVDPAQYTLAQLIALQPEND</sequence>
<comment type="caution">
    <text evidence="2">The sequence shown here is derived from an EMBL/GenBank/DDBJ whole genome shotgun (WGS) entry which is preliminary data.</text>
</comment>
<organism evidence="2 3">
    <name type="scientific">Paragemmobacter straminiformis</name>
    <dbReference type="NCBI Taxonomy" id="2045119"/>
    <lineage>
        <taxon>Bacteria</taxon>
        <taxon>Pseudomonadati</taxon>
        <taxon>Pseudomonadota</taxon>
        <taxon>Alphaproteobacteria</taxon>
        <taxon>Rhodobacterales</taxon>
        <taxon>Paracoccaceae</taxon>
        <taxon>Paragemmobacter</taxon>
    </lineage>
</organism>
<name>A0A842IFY4_9RHOB</name>
<accession>A0A842IFY4</accession>
<reference evidence="2 3" key="1">
    <citation type="journal article" date="2017" name="Int. J. Syst. Evol. Microbiol.">
        <title>Gemmobacter straminiformis sp. nov., isolated from an artificial fountain.</title>
        <authorList>
            <person name="Kang J.Y."/>
            <person name="Kim M.J."/>
            <person name="Chun J."/>
            <person name="Son K.P."/>
            <person name="Jahng K.Y."/>
        </authorList>
    </citation>
    <scope>NUCLEOTIDE SEQUENCE [LARGE SCALE GENOMIC DNA]</scope>
    <source>
        <strain evidence="2 3">CAM-8</strain>
    </source>
</reference>
<feature type="chain" id="PRO_5032757940" evidence="1">
    <location>
        <begin position="22"/>
        <end position="167"/>
    </location>
</feature>